<dbReference type="InterPro" id="IPR000914">
    <property type="entry name" value="SBP_5_dom"/>
</dbReference>
<evidence type="ECO:0000313" key="6">
    <source>
        <dbReference type="Proteomes" id="UP000837803"/>
    </source>
</evidence>
<comment type="similarity">
    <text evidence="1">Belongs to the bacterial solute-binding protein 5 family.</text>
</comment>
<proteinExistence type="inferred from homology"/>
<evidence type="ECO:0000256" key="3">
    <source>
        <dbReference type="ARBA" id="ARBA00022729"/>
    </source>
</evidence>
<dbReference type="PIRSF" id="PIRSF002741">
    <property type="entry name" value="MppA"/>
    <property type="match status" value="1"/>
</dbReference>
<evidence type="ECO:0000256" key="2">
    <source>
        <dbReference type="ARBA" id="ARBA00022448"/>
    </source>
</evidence>
<dbReference type="PROSITE" id="PS51257">
    <property type="entry name" value="PROKAR_LIPOPROTEIN"/>
    <property type="match status" value="1"/>
</dbReference>
<dbReference type="EMBL" id="CAKLPZ010000001">
    <property type="protein sequence ID" value="CAH0999640.1"/>
    <property type="molecule type" value="Genomic_DNA"/>
</dbReference>
<feature type="domain" description="Solute-binding protein family 5" evidence="4">
    <location>
        <begin position="83"/>
        <end position="500"/>
    </location>
</feature>
<dbReference type="InterPro" id="IPR039424">
    <property type="entry name" value="SBP_5"/>
</dbReference>
<dbReference type="Gene3D" id="3.10.105.10">
    <property type="entry name" value="Dipeptide-binding Protein, Domain 3"/>
    <property type="match status" value="1"/>
</dbReference>
<dbReference type="Proteomes" id="UP000837803">
    <property type="component" value="Unassembled WGS sequence"/>
</dbReference>
<keyword evidence="2" id="KW-0813">Transport</keyword>
<dbReference type="RefSeq" id="WP_238749842.1">
    <property type="nucleotide sequence ID" value="NZ_CAKLPZ010000001.1"/>
</dbReference>
<accession>A0ABN8F4E8</accession>
<dbReference type="InterPro" id="IPR030678">
    <property type="entry name" value="Peptide/Ni-bd"/>
</dbReference>
<evidence type="ECO:0000256" key="1">
    <source>
        <dbReference type="ARBA" id="ARBA00005695"/>
    </source>
</evidence>
<dbReference type="PANTHER" id="PTHR30290">
    <property type="entry name" value="PERIPLASMIC BINDING COMPONENT OF ABC TRANSPORTER"/>
    <property type="match status" value="1"/>
</dbReference>
<keyword evidence="3" id="KW-0732">Signal</keyword>
<sequence>MTLRVLTLTTALYGLFGCTGSGPERSESTLGSTAAAPATEVRICIKAEPVGINPILSVQNISRYVSEQVFQTLNEQDPLTFELIPLLASTPIIESNPEGGTAYRYTIDSLATWPNGTAVTAADVVFSLKALMNPLVASGPYRPYYEMVRDVVPAPDDPRTFRVVTQRSYILAAQAIGDLYIYPEYAYDPEGLLRDIPLPALTDPGSAERLAQENVKLRQFAAAFNDPALGYEPERIVGSGPYRLLEWVDGQYLRLQRRDDYWAGDREAAHLTAVPDELRYVIIPDHTTAINALRDLSLDVMIDMPVEEFQQLRDDPYLTQYYDFVNIPGFKYASILFNQDDPLVADSRVRRALAHTVDVDQLIEQLLLGLARRVVGPVLPNKSYYNSQLPFVDYDLDKATRLLREAGWVDTNGDGTVDKLIDGQRRELSFQLLSYPTPDSEAVTLLVAEGARKVGVEIQVVKREPRSLLSTLDAGAFTASFYGQGFEPTPDDFAQVWLSSSVPPIGTNRGNFENAEADRIIRQIATLTDDTKRAALYRRFQEIIYANQPMIFLYSPYDRVVISKRFNYTLSSIAPNIKFNALQPK</sequence>
<keyword evidence="6" id="KW-1185">Reference proteome</keyword>
<comment type="caution">
    <text evidence="5">The sequence shown here is derived from an EMBL/GenBank/DDBJ whole genome shotgun (WGS) entry which is preliminary data.</text>
</comment>
<dbReference type="Gene3D" id="3.40.190.10">
    <property type="entry name" value="Periplasmic binding protein-like II"/>
    <property type="match status" value="1"/>
</dbReference>
<protein>
    <submittedName>
        <fullName evidence="5">Oligopeptide-binding protein AppA</fullName>
    </submittedName>
</protein>
<gene>
    <name evidence="5" type="primary">appA</name>
    <name evidence="5" type="ORF">LEM8419_00940</name>
</gene>
<evidence type="ECO:0000313" key="5">
    <source>
        <dbReference type="EMBL" id="CAH0999640.1"/>
    </source>
</evidence>
<reference evidence="5" key="1">
    <citation type="submission" date="2021-12" db="EMBL/GenBank/DDBJ databases">
        <authorList>
            <person name="Rodrigo-Torres L."/>
            <person name="Arahal R. D."/>
            <person name="Lucena T."/>
        </authorList>
    </citation>
    <scope>NUCLEOTIDE SEQUENCE</scope>
    <source>
        <strain evidence="5">CECT 8419</strain>
    </source>
</reference>
<dbReference type="Pfam" id="PF00496">
    <property type="entry name" value="SBP_bac_5"/>
    <property type="match status" value="1"/>
</dbReference>
<evidence type="ECO:0000259" key="4">
    <source>
        <dbReference type="Pfam" id="PF00496"/>
    </source>
</evidence>
<name>A0ABN8F4E8_9BACT</name>
<organism evidence="5 6">
    <name type="scientific">Neolewinella maritima</name>
    <dbReference type="NCBI Taxonomy" id="1383882"/>
    <lineage>
        <taxon>Bacteria</taxon>
        <taxon>Pseudomonadati</taxon>
        <taxon>Bacteroidota</taxon>
        <taxon>Saprospiria</taxon>
        <taxon>Saprospirales</taxon>
        <taxon>Lewinellaceae</taxon>
        <taxon>Neolewinella</taxon>
    </lineage>
</organism>
<dbReference type="PANTHER" id="PTHR30290:SF9">
    <property type="entry name" value="OLIGOPEPTIDE-BINDING PROTEIN APPA"/>
    <property type="match status" value="1"/>
</dbReference>
<dbReference type="SUPFAM" id="SSF53850">
    <property type="entry name" value="Periplasmic binding protein-like II"/>
    <property type="match status" value="1"/>
</dbReference>